<organism evidence="2 3">
    <name type="scientific">Vibrio aquaticus</name>
    <dbReference type="NCBI Taxonomy" id="2496559"/>
    <lineage>
        <taxon>Bacteria</taxon>
        <taxon>Pseudomonadati</taxon>
        <taxon>Pseudomonadota</taxon>
        <taxon>Gammaproteobacteria</taxon>
        <taxon>Vibrionales</taxon>
        <taxon>Vibrionaceae</taxon>
        <taxon>Vibrio</taxon>
    </lineage>
</organism>
<comment type="caution">
    <text evidence="2">The sequence shown here is derived from an EMBL/GenBank/DDBJ whole genome shotgun (WGS) entry which is preliminary data.</text>
</comment>
<keyword evidence="3" id="KW-1185">Reference proteome</keyword>
<dbReference type="NCBIfam" id="NF047637">
    <property type="entry name" value="lipo_CC0125"/>
    <property type="match status" value="1"/>
</dbReference>
<gene>
    <name evidence="2" type="ORF">EJ063_19505</name>
</gene>
<feature type="chain" id="PRO_5018582273" evidence="1">
    <location>
        <begin position="26"/>
        <end position="164"/>
    </location>
</feature>
<protein>
    <submittedName>
        <fullName evidence="2">Uncharacterized protein</fullName>
    </submittedName>
</protein>
<dbReference type="Proteomes" id="UP000268973">
    <property type="component" value="Unassembled WGS sequence"/>
</dbReference>
<name>A0A3S0MH65_9VIBR</name>
<evidence type="ECO:0000256" key="1">
    <source>
        <dbReference type="SAM" id="SignalP"/>
    </source>
</evidence>
<sequence>MSIKNLLTYVAILLLLGGCATTYQSQSFTGGYSETQLDENVFVVSFEGNGYTTKKRAAAFTMLRSAELTVNNGYAFFAVIDSDSHTINSSYTTPTTAHTTANVSGFGNFATGTATTTFSGGQTYAISKPSNTNTIVMFKERPDNVFTYNAKFVMKSLKSEYGIK</sequence>
<evidence type="ECO:0000313" key="3">
    <source>
        <dbReference type="Proteomes" id="UP000268973"/>
    </source>
</evidence>
<dbReference type="EMBL" id="RXZH01000018">
    <property type="protein sequence ID" value="RTZ13596.1"/>
    <property type="molecule type" value="Genomic_DNA"/>
</dbReference>
<accession>A0A3S0MH65</accession>
<proteinExistence type="predicted"/>
<keyword evidence="1" id="KW-0732">Signal</keyword>
<dbReference type="PROSITE" id="PS51257">
    <property type="entry name" value="PROKAR_LIPOPROTEIN"/>
    <property type="match status" value="1"/>
</dbReference>
<dbReference type="AlphaFoldDB" id="A0A3S0MH65"/>
<evidence type="ECO:0000313" key="2">
    <source>
        <dbReference type="EMBL" id="RTZ13596.1"/>
    </source>
</evidence>
<feature type="signal peptide" evidence="1">
    <location>
        <begin position="1"/>
        <end position="25"/>
    </location>
</feature>
<reference evidence="2 3" key="1">
    <citation type="submission" date="2018-12" db="EMBL/GenBank/DDBJ databases">
        <title>Vibrio sp. isolated from China Sea.</title>
        <authorList>
            <person name="Li Y."/>
        </authorList>
    </citation>
    <scope>NUCLEOTIDE SEQUENCE [LARGE SCALE GENOMIC DNA]</scope>
    <source>
        <strain evidence="2 3">BEI207</strain>
    </source>
</reference>
<dbReference type="OrthoDB" id="7172943at2"/>